<keyword evidence="2 15" id="KW-0547">Nucleotide-binding</keyword>
<sequence>MRAPNPEQKLAIEHTGGVLLSAGAGSGKTFVLVEHVLYLSNKFIEKNRDLNLLAFESQIQSYFTKIVLMTFTKKAAGEIYERLVARIEAQIDMAEVHDLPKWVIVKEAIDYMTISTIHGFCYKLIGQGLIPGVSSTVAIISESESRERITKLYERWFENHLHELPSEEFAKIISLNSKQIIKSMMNIFGSPEIRLQWKTMNFEGMKNELNSTWDKIWALLDVDFLWKTPVNLAPHREFSDKPWYQIIDRIQKNCSSETSWNEETFNALSSAFDGISRLTGPSKKIEDTALFEHFAAIKELRTFLKKYSEDIVETYKGLDKEVKGWWESTYMIFEYIEEHYRDITGFTFSDLEYYVLGALKNDDARDAIASNYHYFIVDEFQDTSEIQFEMLERIISGDFNKLFTVGDMKQAIYGFRGGELGVFKECMVKTPTTLKLNNNYRSNYNVIDFNNYVFDYLFKLGSNFEGIDHHRVPVDYQTFPFERSSDNAGAIKISNFDITSLMEEGAKPKTDDFSFFESSAIIYQIEKILSSAPDEDICILYKNLGPSKYLINELIKRNIGFTAQVKVPLAEDPILGIFNSLVEYLLSSKSERELSNLIFHLEGYFNLLNVNSSSSLEISIVQYEKDILNLGVHNSFLKFLFSRGLLNSNHKNNGQIVKELCEMCGDDIETIYIKLNGYSDVKYSIDFEYGRDTKRIQIMTTHASKGLEFDNVFLGGIHNNGFIMPEMNMFGKLPWSFKWKKDSWQKSPFTTPMFIYEGLLSRKKDFAESKRLFYVACTRAKKNLQWIDLSFDTKPLSSSKNSWICGLRKWQENDLLSKVDFMEEIKKEQDVISDIDVEFVKLKSPLFHTDSLGIASSLEGEREMGIISELSVTRLASISQCPRKFYLLNVCKFTDEDVEDLTGVAPLSNGVKKTEIIEEENVKIVSSAQRGTDIHEALSFAIKRNWVAPAKFLDSAKKKDLEAFDWTIEELKKYQASHEFISEEMVKFPFFGQMISGTPDLVLVPKVGGALEIWDYKTGQREESKEVPYWFQLKAYAYAYQVLYPEYQNFDVKLILSFVDMKENVIKTFSHENLINELGDSWKLTSKPDLTNQEHCEKCTFGNLCHF</sequence>
<accession>A0A1Y5FB53</accession>
<dbReference type="Gene3D" id="3.90.320.10">
    <property type="match status" value="1"/>
</dbReference>
<keyword evidence="8" id="KW-0238">DNA-binding</keyword>
<dbReference type="Pfam" id="PF13361">
    <property type="entry name" value="UvrD_C"/>
    <property type="match status" value="1"/>
</dbReference>
<evidence type="ECO:0000256" key="3">
    <source>
        <dbReference type="ARBA" id="ARBA00022763"/>
    </source>
</evidence>
<evidence type="ECO:0000256" key="11">
    <source>
        <dbReference type="ARBA" id="ARBA00034617"/>
    </source>
</evidence>
<dbReference type="InterPro" id="IPR014016">
    <property type="entry name" value="UvrD-like_ATP-bd"/>
</dbReference>
<evidence type="ECO:0000256" key="7">
    <source>
        <dbReference type="ARBA" id="ARBA00022840"/>
    </source>
</evidence>
<evidence type="ECO:0000313" key="17">
    <source>
        <dbReference type="EMBL" id="OUR98930.1"/>
    </source>
</evidence>
<evidence type="ECO:0000256" key="6">
    <source>
        <dbReference type="ARBA" id="ARBA00022839"/>
    </source>
</evidence>
<dbReference type="Pfam" id="PF12705">
    <property type="entry name" value="PDDEXK_1"/>
    <property type="match status" value="1"/>
</dbReference>
<dbReference type="GO" id="GO:0003677">
    <property type="term" value="F:DNA binding"/>
    <property type="evidence" value="ECO:0007669"/>
    <property type="project" value="UniProtKB-KW"/>
</dbReference>
<evidence type="ECO:0000256" key="1">
    <source>
        <dbReference type="ARBA" id="ARBA00022722"/>
    </source>
</evidence>
<keyword evidence="10" id="KW-0413">Isomerase</keyword>
<dbReference type="GO" id="GO:0043138">
    <property type="term" value="F:3'-5' DNA helicase activity"/>
    <property type="evidence" value="ECO:0007669"/>
    <property type="project" value="UniProtKB-EC"/>
</dbReference>
<evidence type="ECO:0000259" key="16">
    <source>
        <dbReference type="PROSITE" id="PS51198"/>
    </source>
</evidence>
<dbReference type="Pfam" id="PF00580">
    <property type="entry name" value="UvrD-helicase"/>
    <property type="match status" value="1"/>
</dbReference>
<evidence type="ECO:0000256" key="15">
    <source>
        <dbReference type="PROSITE-ProRule" id="PRU00560"/>
    </source>
</evidence>
<keyword evidence="9" id="KW-0234">DNA repair</keyword>
<keyword evidence="7 15" id="KW-0067">ATP-binding</keyword>
<dbReference type="InterPro" id="IPR038726">
    <property type="entry name" value="PDDEXK_AddAB-type"/>
</dbReference>
<dbReference type="EC" id="5.6.2.4" evidence="12"/>
<evidence type="ECO:0000256" key="9">
    <source>
        <dbReference type="ARBA" id="ARBA00023204"/>
    </source>
</evidence>
<organism evidence="17 18">
    <name type="scientific">Halobacteriovorax marinus</name>
    <dbReference type="NCBI Taxonomy" id="97084"/>
    <lineage>
        <taxon>Bacteria</taxon>
        <taxon>Pseudomonadati</taxon>
        <taxon>Bdellovibrionota</taxon>
        <taxon>Bacteriovoracia</taxon>
        <taxon>Bacteriovoracales</taxon>
        <taxon>Halobacteriovoraceae</taxon>
        <taxon>Halobacteriovorax</taxon>
    </lineage>
</organism>
<keyword evidence="4 15" id="KW-0378">Hydrolase</keyword>
<dbReference type="AlphaFoldDB" id="A0A1Y5FB53"/>
<dbReference type="GO" id="GO:0000725">
    <property type="term" value="P:recombinational repair"/>
    <property type="evidence" value="ECO:0007669"/>
    <property type="project" value="TreeGrafter"/>
</dbReference>
<dbReference type="Proteomes" id="UP000196531">
    <property type="component" value="Unassembled WGS sequence"/>
</dbReference>
<keyword evidence="3" id="KW-0227">DNA damage</keyword>
<keyword evidence="6" id="KW-0269">Exonuclease</keyword>
<dbReference type="SUPFAM" id="SSF52540">
    <property type="entry name" value="P-loop containing nucleoside triphosphate hydrolases"/>
    <property type="match status" value="1"/>
</dbReference>
<evidence type="ECO:0000256" key="14">
    <source>
        <dbReference type="ARBA" id="ARBA00048988"/>
    </source>
</evidence>
<keyword evidence="5 15" id="KW-0347">Helicase</keyword>
<keyword evidence="1" id="KW-0540">Nuclease</keyword>
<dbReference type="PANTHER" id="PTHR11070">
    <property type="entry name" value="UVRD / RECB / PCRA DNA HELICASE FAMILY MEMBER"/>
    <property type="match status" value="1"/>
</dbReference>
<dbReference type="InterPro" id="IPR000212">
    <property type="entry name" value="DNA_helicase_UvrD/REP"/>
</dbReference>
<dbReference type="Gene3D" id="3.40.50.300">
    <property type="entry name" value="P-loop containing nucleotide triphosphate hydrolases"/>
    <property type="match status" value="3"/>
</dbReference>
<protein>
    <recommendedName>
        <fullName evidence="12">DNA 3'-5' helicase</fullName>
        <ecNumber evidence="12">5.6.2.4</ecNumber>
    </recommendedName>
    <alternativeName>
        <fullName evidence="13">DNA 3'-5' helicase II</fullName>
    </alternativeName>
</protein>
<evidence type="ECO:0000256" key="10">
    <source>
        <dbReference type="ARBA" id="ARBA00023235"/>
    </source>
</evidence>
<gene>
    <name evidence="17" type="ORF">A9Q84_05830</name>
</gene>
<feature type="domain" description="UvrD-like helicase ATP-binding" evidence="16">
    <location>
        <begin position="1"/>
        <end position="443"/>
    </location>
</feature>
<dbReference type="PROSITE" id="PS51198">
    <property type="entry name" value="UVRD_HELICASE_ATP_BIND"/>
    <property type="match status" value="1"/>
</dbReference>
<dbReference type="EMBL" id="MAAO01000004">
    <property type="protein sequence ID" value="OUR98930.1"/>
    <property type="molecule type" value="Genomic_DNA"/>
</dbReference>
<evidence type="ECO:0000256" key="8">
    <source>
        <dbReference type="ARBA" id="ARBA00023125"/>
    </source>
</evidence>
<evidence type="ECO:0000256" key="4">
    <source>
        <dbReference type="ARBA" id="ARBA00022801"/>
    </source>
</evidence>
<dbReference type="InterPro" id="IPR011604">
    <property type="entry name" value="PDDEXK-like_dom_sf"/>
</dbReference>
<evidence type="ECO:0000256" key="5">
    <source>
        <dbReference type="ARBA" id="ARBA00022806"/>
    </source>
</evidence>
<evidence type="ECO:0000256" key="12">
    <source>
        <dbReference type="ARBA" id="ARBA00034808"/>
    </source>
</evidence>
<dbReference type="InterPro" id="IPR027417">
    <property type="entry name" value="P-loop_NTPase"/>
</dbReference>
<evidence type="ECO:0000256" key="2">
    <source>
        <dbReference type="ARBA" id="ARBA00022741"/>
    </source>
</evidence>
<reference evidence="18" key="1">
    <citation type="journal article" date="2017" name="Proc. Natl. Acad. Sci. U.S.A.">
        <title>Simulation of Deepwater Horizon oil plume reveals substrate specialization within a complex community of hydrocarbon-degraders.</title>
        <authorList>
            <person name="Hu P."/>
            <person name="Dubinsky E.A."/>
            <person name="Probst A.J."/>
            <person name="Wang J."/>
            <person name="Sieber C.M.K."/>
            <person name="Tom L.M."/>
            <person name="Gardinali P."/>
            <person name="Banfield J.F."/>
            <person name="Atlas R.M."/>
            <person name="Andersen G.L."/>
        </authorList>
    </citation>
    <scope>NUCLEOTIDE SEQUENCE [LARGE SCALE GENOMIC DNA]</scope>
</reference>
<dbReference type="InterPro" id="IPR014017">
    <property type="entry name" value="DNA_helicase_UvrD-like_C"/>
</dbReference>
<name>A0A1Y5FB53_9BACT</name>
<proteinExistence type="predicted"/>
<comment type="catalytic activity">
    <reaction evidence="11">
        <text>Couples ATP hydrolysis with the unwinding of duplex DNA by translocating in the 3'-5' direction.</text>
        <dbReference type="EC" id="5.6.2.4"/>
    </reaction>
</comment>
<feature type="binding site" evidence="15">
    <location>
        <begin position="22"/>
        <end position="29"/>
    </location>
    <ligand>
        <name>ATP</name>
        <dbReference type="ChEBI" id="CHEBI:30616"/>
    </ligand>
</feature>
<dbReference type="GO" id="GO:0005524">
    <property type="term" value="F:ATP binding"/>
    <property type="evidence" value="ECO:0007669"/>
    <property type="project" value="UniProtKB-UniRule"/>
</dbReference>
<evidence type="ECO:0000256" key="13">
    <source>
        <dbReference type="ARBA" id="ARBA00034923"/>
    </source>
</evidence>
<comment type="caution">
    <text evidence="17">The sequence shown here is derived from an EMBL/GenBank/DDBJ whole genome shotgun (WGS) entry which is preliminary data.</text>
</comment>
<dbReference type="PANTHER" id="PTHR11070:SF2">
    <property type="entry name" value="ATP-DEPENDENT DNA HELICASE SRS2"/>
    <property type="match status" value="1"/>
</dbReference>
<comment type="catalytic activity">
    <reaction evidence="14">
        <text>ATP + H2O = ADP + phosphate + H(+)</text>
        <dbReference type="Rhea" id="RHEA:13065"/>
        <dbReference type="ChEBI" id="CHEBI:15377"/>
        <dbReference type="ChEBI" id="CHEBI:15378"/>
        <dbReference type="ChEBI" id="CHEBI:30616"/>
        <dbReference type="ChEBI" id="CHEBI:43474"/>
        <dbReference type="ChEBI" id="CHEBI:456216"/>
        <dbReference type="EC" id="5.6.2.4"/>
    </reaction>
</comment>
<dbReference type="GO" id="GO:0004527">
    <property type="term" value="F:exonuclease activity"/>
    <property type="evidence" value="ECO:0007669"/>
    <property type="project" value="UniProtKB-KW"/>
</dbReference>
<evidence type="ECO:0000313" key="18">
    <source>
        <dbReference type="Proteomes" id="UP000196531"/>
    </source>
</evidence>